<protein>
    <submittedName>
        <fullName evidence="2">Membrane protein</fullName>
    </submittedName>
</protein>
<comment type="caution">
    <text evidence="2">The sequence shown here is derived from an EMBL/GenBank/DDBJ whole genome shotgun (WGS) entry which is preliminary data.</text>
</comment>
<reference evidence="2 3" key="1">
    <citation type="submission" date="2015-09" db="EMBL/GenBank/DDBJ databases">
        <title>Genome announcement of multiple Pseudomonas syringae strains.</title>
        <authorList>
            <person name="Thakur S."/>
            <person name="Wang P.W."/>
            <person name="Gong Y."/>
            <person name="Weir B.S."/>
            <person name="Guttman D.S."/>
        </authorList>
    </citation>
    <scope>NUCLEOTIDE SEQUENCE [LARGE SCALE GENOMIC DNA]</scope>
    <source>
        <strain evidence="2 3">ICMP16929</strain>
    </source>
</reference>
<accession>A0A0Q0AA86</accession>
<proteinExistence type="predicted"/>
<dbReference type="AlphaFoldDB" id="A0A0Q0AA86"/>
<evidence type="ECO:0000313" key="2">
    <source>
        <dbReference type="EMBL" id="KPY73462.1"/>
    </source>
</evidence>
<evidence type="ECO:0000256" key="1">
    <source>
        <dbReference type="SAM" id="Phobius"/>
    </source>
</evidence>
<dbReference type="EMBL" id="LJRI01001125">
    <property type="protein sequence ID" value="KPY73462.1"/>
    <property type="molecule type" value="Genomic_DNA"/>
</dbReference>
<feature type="transmembrane region" description="Helical" evidence="1">
    <location>
        <begin position="174"/>
        <end position="193"/>
    </location>
</feature>
<keyword evidence="1" id="KW-0812">Transmembrane</keyword>
<organism evidence="2 3">
    <name type="scientific">Pseudomonas syringae pv. spinaceae</name>
    <dbReference type="NCBI Taxonomy" id="264459"/>
    <lineage>
        <taxon>Bacteria</taxon>
        <taxon>Pseudomonadati</taxon>
        <taxon>Pseudomonadota</taxon>
        <taxon>Gammaproteobacteria</taxon>
        <taxon>Pseudomonadales</taxon>
        <taxon>Pseudomonadaceae</taxon>
        <taxon>Pseudomonas</taxon>
        <taxon>Pseudomonas syringae</taxon>
    </lineage>
</organism>
<name>A0A0Q0AA86_PSESX</name>
<gene>
    <name evidence="2" type="ORF">ALO94_200982</name>
</gene>
<sequence length="327" mass="36703">MRRVDGHISCPRFENRQQADQGFQAAARNNSDAIIRAHALVDQAPGQGIGVPIELCVSQVLSLKRGCHGMWERMGLLLDAQMNQRFIAGVCLCLVPVLQVQLLGRGQQLEIIDLQRRAFNALLQNMQQAPCDSLCFGIVDPGPMVDHVQRGVVVEAVAAQMNGQRRRFKTIGDFHRFCLGLAVAVGMVFQLVGDRDFKQLRALFTGQFQAAIQLAEWKALMTEIAFQRVTHLDHQRAEVQPFGEGHTHGTYLGKVAQCGLEVCAGAVEQRQPDHPFLALRRAREVDVQGRQQHMKRRGIVAFGEFFHARMQRFGQRLHPGMRRCRIG</sequence>
<keyword evidence="1" id="KW-0472">Membrane</keyword>
<evidence type="ECO:0000313" key="3">
    <source>
        <dbReference type="Proteomes" id="UP000050384"/>
    </source>
</evidence>
<dbReference type="Proteomes" id="UP000050384">
    <property type="component" value="Unassembled WGS sequence"/>
</dbReference>
<keyword evidence="1" id="KW-1133">Transmembrane helix</keyword>
<dbReference type="AntiFam" id="ANF00178">
    <property type="entry name" value="Shadow ORF (opposite dhbF)"/>
</dbReference>